<comment type="caution">
    <text evidence="2">Lacks conserved residue(s) required for the propagation of feature annotation.</text>
</comment>
<dbReference type="PROSITE" id="PS01209">
    <property type="entry name" value="LDLRA_1"/>
    <property type="match status" value="1"/>
</dbReference>
<evidence type="ECO:0000256" key="1">
    <source>
        <dbReference type="ARBA" id="ARBA00023157"/>
    </source>
</evidence>
<keyword evidence="1" id="KW-1015">Disulfide bond</keyword>
<proteinExistence type="predicted"/>
<dbReference type="InterPro" id="IPR023415">
    <property type="entry name" value="LDLR_class-A_CS"/>
</dbReference>
<evidence type="ECO:0000256" key="2">
    <source>
        <dbReference type="PROSITE-ProRule" id="PRU00124"/>
    </source>
</evidence>
<gene>
    <name evidence="3" type="ORF">MAR_000885</name>
</gene>
<dbReference type="SMART" id="SM00192">
    <property type="entry name" value="LDLa"/>
    <property type="match status" value="1"/>
</dbReference>
<evidence type="ECO:0000313" key="4">
    <source>
        <dbReference type="Proteomes" id="UP001164746"/>
    </source>
</evidence>
<dbReference type="EMBL" id="CP111022">
    <property type="protein sequence ID" value="WAR19047.1"/>
    <property type="molecule type" value="Genomic_DNA"/>
</dbReference>
<dbReference type="PROSITE" id="PS50068">
    <property type="entry name" value="LDLRA_2"/>
    <property type="match status" value="1"/>
</dbReference>
<dbReference type="InterPro" id="IPR002172">
    <property type="entry name" value="LDrepeatLR_classA_rpt"/>
</dbReference>
<sequence length="172" mass="19418">MNLIEGNNQRIHDRNRFGSSMTDKGNPCPPYQPFLCGSATVPVCIALDAVCDDHPDCPDHFDEDKDLCNARRRPSVESIYNFLERNRKWMQQNLFSGADLELVAHSLAVGTNLEDLSMMVGLTPEAERNLEDVFFAVLQNDMRPLLKLGMPKGEWYDTMNMLTQIVDGGLII</sequence>
<dbReference type="SUPFAM" id="SSF57424">
    <property type="entry name" value="LDL receptor-like module"/>
    <property type="match status" value="1"/>
</dbReference>
<organism evidence="3 4">
    <name type="scientific">Mya arenaria</name>
    <name type="common">Soft-shell clam</name>
    <dbReference type="NCBI Taxonomy" id="6604"/>
    <lineage>
        <taxon>Eukaryota</taxon>
        <taxon>Metazoa</taxon>
        <taxon>Spiralia</taxon>
        <taxon>Lophotrochozoa</taxon>
        <taxon>Mollusca</taxon>
        <taxon>Bivalvia</taxon>
        <taxon>Autobranchia</taxon>
        <taxon>Heteroconchia</taxon>
        <taxon>Euheterodonta</taxon>
        <taxon>Imparidentia</taxon>
        <taxon>Neoheterodontei</taxon>
        <taxon>Myida</taxon>
        <taxon>Myoidea</taxon>
        <taxon>Myidae</taxon>
        <taxon>Mya</taxon>
    </lineage>
</organism>
<reference evidence="3" key="1">
    <citation type="submission" date="2022-11" db="EMBL/GenBank/DDBJ databases">
        <title>Centuries of genome instability and evolution in soft-shell clam transmissible cancer (bioRxiv).</title>
        <authorList>
            <person name="Hart S.F.M."/>
            <person name="Yonemitsu M.A."/>
            <person name="Giersch R.M."/>
            <person name="Beal B.F."/>
            <person name="Arriagada G."/>
            <person name="Davis B.W."/>
            <person name="Ostrander E.A."/>
            <person name="Goff S.P."/>
            <person name="Metzger M.J."/>
        </authorList>
    </citation>
    <scope>NUCLEOTIDE SEQUENCE</scope>
    <source>
        <strain evidence="3">MELC-2E11</strain>
        <tissue evidence="3">Siphon/mantle</tissue>
    </source>
</reference>
<keyword evidence="4" id="KW-1185">Reference proteome</keyword>
<name>A0ABY7FDD4_MYAAR</name>
<accession>A0ABY7FDD4</accession>
<dbReference type="CDD" id="cd00112">
    <property type="entry name" value="LDLa"/>
    <property type="match status" value="1"/>
</dbReference>
<dbReference type="InterPro" id="IPR036055">
    <property type="entry name" value="LDL_receptor-like_sf"/>
</dbReference>
<protein>
    <submittedName>
        <fullName evidence="3">CPROH-like protein</fullName>
    </submittedName>
</protein>
<evidence type="ECO:0000313" key="3">
    <source>
        <dbReference type="EMBL" id="WAR19047.1"/>
    </source>
</evidence>
<dbReference type="Gene3D" id="2.40.128.620">
    <property type="match status" value="1"/>
</dbReference>
<dbReference type="Proteomes" id="UP001164746">
    <property type="component" value="Chromosome 11"/>
</dbReference>